<evidence type="ECO:0000313" key="6">
    <source>
        <dbReference type="EMBL" id="KAK3273061.1"/>
    </source>
</evidence>
<evidence type="ECO:0000256" key="2">
    <source>
        <dbReference type="ARBA" id="ARBA00022737"/>
    </source>
</evidence>
<dbReference type="GO" id="GO:0046872">
    <property type="term" value="F:metal ion binding"/>
    <property type="evidence" value="ECO:0007669"/>
    <property type="project" value="UniProtKB-KW"/>
</dbReference>
<protein>
    <recommendedName>
        <fullName evidence="5">CHORD domain-containing protein</fullName>
    </recommendedName>
</protein>
<dbReference type="EMBL" id="LGRX02008661">
    <property type="protein sequence ID" value="KAK3273061.1"/>
    <property type="molecule type" value="Genomic_DNA"/>
</dbReference>
<accession>A0AAE0L5N2</accession>
<gene>
    <name evidence="6" type="ORF">CYMTET_18682</name>
</gene>
<comment type="caution">
    <text evidence="6">The sequence shown here is derived from an EMBL/GenBank/DDBJ whole genome shotgun (WGS) entry which is preliminary data.</text>
</comment>
<name>A0AAE0L5N2_9CHLO</name>
<dbReference type="AlphaFoldDB" id="A0AAE0L5N2"/>
<keyword evidence="7" id="KW-1185">Reference proteome</keyword>
<dbReference type="PROSITE" id="PS51401">
    <property type="entry name" value="CHORD"/>
    <property type="match status" value="2"/>
</dbReference>
<feature type="domain" description="CHORD" evidence="5">
    <location>
        <begin position="442"/>
        <end position="501"/>
    </location>
</feature>
<proteinExistence type="predicted"/>
<evidence type="ECO:0000256" key="1">
    <source>
        <dbReference type="ARBA" id="ARBA00022723"/>
    </source>
</evidence>
<sequence>MGAMGLNAEVIKGPFYGCLVEVDHNCAQSSARMLTVKFVTLNDKERSANLSVGCERSIRKDFIKLEEHNEVDTVASAAQVARQPERMEVPYDPATEDDPQFQAQSEEQRFLQQIAAEEKWRREDEIRRRQMEELQHEREERVKAIRSQNKAEEDEIRRRYENEGAKVKALLRRAEERARQLGKEDVEEEDSDPTALPYGKEASSGAGVSATSEELQVTAHQGAAPTADTETVAARQLRAAQKWLDDAPPEGEDDKGATVDSTPHPPGPASRKLHWCQRVGCNVQFSPEDNGDAACLYHPGSPVFHDGIKKWSCCKKQSHDFSAFMSLPGCVRGCHTNVPQNMDPSPAPQQLPDDGVLQAPQQGCSRCQNGFFCSDHSYCFTAHPSSQPAAAGPPGDLATRPPKEAAIRTKKAAIPQVAKLTITEIPSEATELQVILDTVQTCGRQGCGEKFSERENHGSACRYHPGPPVFHERQKGWSCCNVMVYDFDEFLRIPPCSVARHCANP</sequence>
<dbReference type="PANTHER" id="PTHR47895">
    <property type="entry name" value="CYSTEINE AND HISTIDINE-RICH DOMAIN-CONTAINING PROTEIN RAR1"/>
    <property type="match status" value="1"/>
</dbReference>
<dbReference type="Proteomes" id="UP001190700">
    <property type="component" value="Unassembled WGS sequence"/>
</dbReference>
<evidence type="ECO:0000256" key="4">
    <source>
        <dbReference type="SAM" id="MobiDB-lite"/>
    </source>
</evidence>
<reference evidence="6 7" key="1">
    <citation type="journal article" date="2015" name="Genome Biol. Evol.">
        <title>Comparative Genomics of a Bacterivorous Green Alga Reveals Evolutionary Causalities and Consequences of Phago-Mixotrophic Mode of Nutrition.</title>
        <authorList>
            <person name="Burns J.A."/>
            <person name="Paasch A."/>
            <person name="Narechania A."/>
            <person name="Kim E."/>
        </authorList>
    </citation>
    <scope>NUCLEOTIDE SEQUENCE [LARGE SCALE GENOMIC DNA]</scope>
    <source>
        <strain evidence="6 7">PLY_AMNH</strain>
    </source>
</reference>
<evidence type="ECO:0000259" key="5">
    <source>
        <dbReference type="PROSITE" id="PS51401"/>
    </source>
</evidence>
<dbReference type="InterPro" id="IPR043316">
    <property type="entry name" value="RAR1"/>
</dbReference>
<dbReference type="InterPro" id="IPR007051">
    <property type="entry name" value="CHORD_dom"/>
</dbReference>
<feature type="domain" description="CHORD" evidence="5">
    <location>
        <begin position="276"/>
        <end position="335"/>
    </location>
</feature>
<feature type="compositionally biased region" description="Polar residues" evidence="4">
    <location>
        <begin position="209"/>
        <end position="219"/>
    </location>
</feature>
<organism evidence="6 7">
    <name type="scientific">Cymbomonas tetramitiformis</name>
    <dbReference type="NCBI Taxonomy" id="36881"/>
    <lineage>
        <taxon>Eukaryota</taxon>
        <taxon>Viridiplantae</taxon>
        <taxon>Chlorophyta</taxon>
        <taxon>Pyramimonadophyceae</taxon>
        <taxon>Pyramimonadales</taxon>
        <taxon>Pyramimonadaceae</taxon>
        <taxon>Cymbomonas</taxon>
    </lineage>
</organism>
<keyword evidence="1" id="KW-0479">Metal-binding</keyword>
<keyword evidence="3" id="KW-0862">Zinc</keyword>
<dbReference type="Gene3D" id="4.10.1130.20">
    <property type="match status" value="2"/>
</dbReference>
<keyword evidence="2" id="KW-0677">Repeat</keyword>
<evidence type="ECO:0000256" key="3">
    <source>
        <dbReference type="ARBA" id="ARBA00022833"/>
    </source>
</evidence>
<dbReference type="Pfam" id="PF04968">
    <property type="entry name" value="CHORD"/>
    <property type="match status" value="2"/>
</dbReference>
<feature type="region of interest" description="Disordered" evidence="4">
    <location>
        <begin position="178"/>
        <end position="271"/>
    </location>
</feature>
<evidence type="ECO:0000313" key="7">
    <source>
        <dbReference type="Proteomes" id="UP001190700"/>
    </source>
</evidence>
<dbReference type="PANTHER" id="PTHR47895:SF2">
    <property type="entry name" value="CYSTEINE AND HISTIDINE-RICH DOMAIN-CONTAINING PROTEIN RAR1"/>
    <property type="match status" value="1"/>
</dbReference>